<evidence type="ECO:0008006" key="4">
    <source>
        <dbReference type="Google" id="ProtNLM"/>
    </source>
</evidence>
<keyword evidence="1" id="KW-0472">Membrane</keyword>
<sequence>MTCRIHSANCHFTKTKRPQYLLLYTFLVLLLSILTFSSTLFICGTPGLASYSFSKAVSSAMSELALNSEFQKFVSDNYPFSVPYCSSALNYPTTSPIPSSVKELVMCTHIHETFDVWTVLYRRVAQGIIDHLNAKYQLSLTPKYLGINTTTGYFINLKQAVDSEICDIVVSDTTFTDERSKLVSFASCGYGFSSDGFLRTELDNSTLTGIYTISQLNRADVKVSWYYGTIYDKIVNETLPLTQKMPVNNVDEQFQMVKQQQIHALISDAVDLENWRLNNKESCKTCYVKTFGTTFPFGVFTALKSEMSMVGVEWMMVLIVMILCMVNLLL</sequence>
<keyword evidence="1" id="KW-0812">Transmembrane</keyword>
<dbReference type="AlphaFoldDB" id="A0AA88H2P2"/>
<dbReference type="GeneID" id="68106025"/>
<dbReference type="SUPFAM" id="SSF53850">
    <property type="entry name" value="Periplasmic binding protein-like II"/>
    <property type="match status" value="1"/>
</dbReference>
<comment type="caution">
    <text evidence="2">The sequence shown here is derived from an EMBL/GenBank/DDBJ whole genome shotgun (WGS) entry which is preliminary data.</text>
</comment>
<keyword evidence="3" id="KW-1185">Reference proteome</keyword>
<gene>
    <name evidence="2" type="ORF">C9374_013572</name>
</gene>
<dbReference type="EMBL" id="PYSW02000006">
    <property type="protein sequence ID" value="KAG2392087.1"/>
    <property type="molecule type" value="Genomic_DNA"/>
</dbReference>
<protein>
    <recommendedName>
        <fullName evidence="4">Solute-binding protein family 3/N-terminal domain-containing protein</fullName>
    </recommendedName>
</protein>
<dbReference type="Gene3D" id="3.40.190.10">
    <property type="entry name" value="Periplasmic binding protein-like II"/>
    <property type="match status" value="2"/>
</dbReference>
<feature type="transmembrane region" description="Helical" evidence="1">
    <location>
        <begin position="309"/>
        <end position="329"/>
    </location>
</feature>
<accession>A0AA88H2P2</accession>
<name>A0AA88H2P2_NAELO</name>
<dbReference type="Proteomes" id="UP000816034">
    <property type="component" value="Unassembled WGS sequence"/>
</dbReference>
<keyword evidence="1" id="KW-1133">Transmembrane helix</keyword>
<feature type="transmembrane region" description="Helical" evidence="1">
    <location>
        <begin position="21"/>
        <end position="42"/>
    </location>
</feature>
<dbReference type="RefSeq" id="XP_044553981.1">
    <property type="nucleotide sequence ID" value="XM_044689463.1"/>
</dbReference>
<reference evidence="2 3" key="1">
    <citation type="journal article" date="2018" name="BMC Genomics">
        <title>The genome of Naegleria lovaniensis, the basis for a comparative approach to unravel pathogenicity factors of the human pathogenic amoeba N. fowleri.</title>
        <authorList>
            <person name="Liechti N."/>
            <person name="Schurch N."/>
            <person name="Bruggmann R."/>
            <person name="Wittwer M."/>
        </authorList>
    </citation>
    <scope>NUCLEOTIDE SEQUENCE [LARGE SCALE GENOMIC DNA]</scope>
    <source>
        <strain evidence="2 3">ATCC 30569</strain>
    </source>
</reference>
<evidence type="ECO:0000256" key="1">
    <source>
        <dbReference type="SAM" id="Phobius"/>
    </source>
</evidence>
<organism evidence="2 3">
    <name type="scientific">Naegleria lovaniensis</name>
    <name type="common">Amoeba</name>
    <dbReference type="NCBI Taxonomy" id="51637"/>
    <lineage>
        <taxon>Eukaryota</taxon>
        <taxon>Discoba</taxon>
        <taxon>Heterolobosea</taxon>
        <taxon>Tetramitia</taxon>
        <taxon>Eutetramitia</taxon>
        <taxon>Vahlkampfiidae</taxon>
        <taxon>Naegleria</taxon>
    </lineage>
</organism>
<proteinExistence type="predicted"/>
<evidence type="ECO:0000313" key="3">
    <source>
        <dbReference type="Proteomes" id="UP000816034"/>
    </source>
</evidence>
<evidence type="ECO:0000313" key="2">
    <source>
        <dbReference type="EMBL" id="KAG2392087.1"/>
    </source>
</evidence>